<feature type="compositionally biased region" description="Basic and acidic residues" evidence="4">
    <location>
        <begin position="360"/>
        <end position="369"/>
    </location>
</feature>
<dbReference type="InterPro" id="IPR029188">
    <property type="entry name" value="Rrp14_N"/>
</dbReference>
<dbReference type="Pfam" id="PF04935">
    <property type="entry name" value="SURF6"/>
    <property type="match status" value="1"/>
</dbReference>
<reference evidence="7 8" key="1">
    <citation type="journal article" date="2012" name="Science">
        <title>The Paleozoic origin of enzymatic lignin decomposition reconstructed from 31 fungal genomes.</title>
        <authorList>
            <person name="Floudas D."/>
            <person name="Binder M."/>
            <person name="Riley R."/>
            <person name="Barry K."/>
            <person name="Blanchette R.A."/>
            <person name="Henrissat B."/>
            <person name="Martinez A.T."/>
            <person name="Otillar R."/>
            <person name="Spatafora J.W."/>
            <person name="Yadav J.S."/>
            <person name="Aerts A."/>
            <person name="Benoit I."/>
            <person name="Boyd A."/>
            <person name="Carlson A."/>
            <person name="Copeland A."/>
            <person name="Coutinho P.M."/>
            <person name="de Vries R.P."/>
            <person name="Ferreira P."/>
            <person name="Findley K."/>
            <person name="Foster B."/>
            <person name="Gaskell J."/>
            <person name="Glotzer D."/>
            <person name="Gorecki P."/>
            <person name="Heitman J."/>
            <person name="Hesse C."/>
            <person name="Hori C."/>
            <person name="Igarashi K."/>
            <person name="Jurgens J.A."/>
            <person name="Kallen N."/>
            <person name="Kersten P."/>
            <person name="Kohler A."/>
            <person name="Kuees U."/>
            <person name="Kumar T.K.A."/>
            <person name="Kuo A."/>
            <person name="LaButti K."/>
            <person name="Larrondo L.F."/>
            <person name="Lindquist E."/>
            <person name="Ling A."/>
            <person name="Lombard V."/>
            <person name="Lucas S."/>
            <person name="Lundell T."/>
            <person name="Martin R."/>
            <person name="McLaughlin D.J."/>
            <person name="Morgenstern I."/>
            <person name="Morin E."/>
            <person name="Murat C."/>
            <person name="Nagy L.G."/>
            <person name="Nolan M."/>
            <person name="Ohm R.A."/>
            <person name="Patyshakuliyeva A."/>
            <person name="Rokas A."/>
            <person name="Ruiz-Duenas F.J."/>
            <person name="Sabat G."/>
            <person name="Salamov A."/>
            <person name="Samejima M."/>
            <person name="Schmutz J."/>
            <person name="Slot J.C."/>
            <person name="St John F."/>
            <person name="Stenlid J."/>
            <person name="Sun H."/>
            <person name="Sun S."/>
            <person name="Syed K."/>
            <person name="Tsang A."/>
            <person name="Wiebenga A."/>
            <person name="Young D."/>
            <person name="Pisabarro A."/>
            <person name="Eastwood D.C."/>
            <person name="Martin F."/>
            <person name="Cullen D."/>
            <person name="Grigoriev I.V."/>
            <person name="Hibbett D.S."/>
        </authorList>
    </citation>
    <scope>NUCLEOTIDE SEQUENCE [LARGE SCALE GENOMIC DNA]</scope>
    <source>
        <strain evidence="7 8">LYAD-421 SS1</strain>
    </source>
</reference>
<dbReference type="InterPro" id="IPR029190">
    <property type="entry name" value="Rrp14/SURF6_C"/>
</dbReference>
<dbReference type="PANTHER" id="PTHR14369">
    <property type="entry name" value="SURFEIT LOCUS PROTEIN 6"/>
    <property type="match status" value="1"/>
</dbReference>
<feature type="compositionally biased region" description="Low complexity" evidence="4">
    <location>
        <begin position="275"/>
        <end position="290"/>
    </location>
</feature>
<feature type="compositionally biased region" description="Basic and acidic residues" evidence="4">
    <location>
        <begin position="379"/>
        <end position="407"/>
    </location>
</feature>
<feature type="compositionally biased region" description="Basic and acidic residues" evidence="4">
    <location>
        <begin position="58"/>
        <end position="72"/>
    </location>
</feature>
<feature type="compositionally biased region" description="Basic and acidic residues" evidence="4">
    <location>
        <begin position="190"/>
        <end position="237"/>
    </location>
</feature>
<feature type="region of interest" description="Disordered" evidence="4">
    <location>
        <begin position="313"/>
        <end position="423"/>
    </location>
</feature>
<organism evidence="7 8">
    <name type="scientific">Dichomitus squalens (strain LYAD-421)</name>
    <name type="common">Western red white-rot fungus</name>
    <dbReference type="NCBI Taxonomy" id="732165"/>
    <lineage>
        <taxon>Eukaryota</taxon>
        <taxon>Fungi</taxon>
        <taxon>Dikarya</taxon>
        <taxon>Basidiomycota</taxon>
        <taxon>Agaricomycotina</taxon>
        <taxon>Agaricomycetes</taxon>
        <taxon>Polyporales</taxon>
        <taxon>Polyporaceae</taxon>
        <taxon>Dichomitus</taxon>
    </lineage>
</organism>
<comment type="subcellular location">
    <subcellularLocation>
        <location evidence="1">Nucleus</location>
    </subcellularLocation>
</comment>
<evidence type="ECO:0000256" key="1">
    <source>
        <dbReference type="ARBA" id="ARBA00004123"/>
    </source>
</evidence>
<proteinExistence type="inferred from homology"/>
<feature type="compositionally biased region" description="Basic residues" evidence="4">
    <location>
        <begin position="413"/>
        <end position="423"/>
    </location>
</feature>
<dbReference type="GO" id="GO:0042273">
    <property type="term" value="P:ribosomal large subunit biogenesis"/>
    <property type="evidence" value="ECO:0007669"/>
    <property type="project" value="TreeGrafter"/>
</dbReference>
<dbReference type="GO" id="GO:0003723">
    <property type="term" value="F:RNA binding"/>
    <property type="evidence" value="ECO:0007669"/>
    <property type="project" value="TreeGrafter"/>
</dbReference>
<dbReference type="HOGENOM" id="CLU_029148_1_0_1"/>
<evidence type="ECO:0000313" key="8">
    <source>
        <dbReference type="Proteomes" id="UP000053319"/>
    </source>
</evidence>
<feature type="region of interest" description="Disordered" evidence="4">
    <location>
        <begin position="43"/>
        <end position="295"/>
    </location>
</feature>
<dbReference type="Pfam" id="PF15459">
    <property type="entry name" value="RRP14"/>
    <property type="match status" value="1"/>
</dbReference>
<dbReference type="OrthoDB" id="444809at2759"/>
<feature type="domain" description="Ribosomal RNA-processing protein 14 N-terminal" evidence="6">
    <location>
        <begin position="11"/>
        <end position="74"/>
    </location>
</feature>
<dbReference type="AlphaFoldDB" id="R7T0I9"/>
<evidence type="ECO:0000256" key="3">
    <source>
        <dbReference type="ARBA" id="ARBA00023242"/>
    </source>
</evidence>
<sequence length="423" mass="47396">MPTATSVLQESLERHNEVFESLLKLIPAKYYLVHEDTEAQYASKYQKNSKKQKAPKQAIKEASKKAKKDKLDPANNKTIIDLQNEALAARSDEQRGSSTRSKGKRKAAALEEDDDTYADSDAMHLDAPISDADDDDEHDEETGEAMDTDAAPVPMPESGGIAALREKLHARMAQLRNRGRGRGMQGGEPSSRDELLEERRQQRAAMRERRRKETKEKIRQQEERKGKERDKGKEKQQQKGPQTKTQLLVPDSSKPGHQDPQSKLTSITFSNLNASSSTKPPKSKKNLPTTASNPVQALSQLEKHKEKLAALPEAERAARAEREKWDKASARVEGVKVHDDEARLKKAVKRKEKQKSKSKKTWDERKEQVQKSMAARQQKRTDNIAARAERRKGGGKGKGKDKARPGFEGKSFGKGKGKAKANK</sequence>
<dbReference type="KEGG" id="dsq:DICSQDRAFT_169746"/>
<evidence type="ECO:0000259" key="5">
    <source>
        <dbReference type="Pfam" id="PF04935"/>
    </source>
</evidence>
<comment type="similarity">
    <text evidence="2">Belongs to the SURF6 family.</text>
</comment>
<dbReference type="GO" id="GO:0005730">
    <property type="term" value="C:nucleolus"/>
    <property type="evidence" value="ECO:0007669"/>
    <property type="project" value="TreeGrafter"/>
</dbReference>
<dbReference type="GeneID" id="18839022"/>
<feature type="compositionally biased region" description="Polar residues" evidence="4">
    <location>
        <begin position="259"/>
        <end position="274"/>
    </location>
</feature>
<protein>
    <submittedName>
        <fullName evidence="7">SURF6-domain-containing protein</fullName>
    </submittedName>
</protein>
<dbReference type="PANTHER" id="PTHR14369:SF0">
    <property type="entry name" value="SURFEIT LOCUS PROTEIN 6"/>
    <property type="match status" value="1"/>
</dbReference>
<dbReference type="GO" id="GO:0003677">
    <property type="term" value="F:DNA binding"/>
    <property type="evidence" value="ECO:0007669"/>
    <property type="project" value="TreeGrafter"/>
</dbReference>
<dbReference type="GO" id="GO:0042274">
    <property type="term" value="P:ribosomal small subunit biogenesis"/>
    <property type="evidence" value="ECO:0007669"/>
    <property type="project" value="TreeGrafter"/>
</dbReference>
<dbReference type="InterPro" id="IPR007019">
    <property type="entry name" value="SURF6"/>
</dbReference>
<feature type="compositionally biased region" description="Basic residues" evidence="4">
    <location>
        <begin position="345"/>
        <end position="359"/>
    </location>
</feature>
<dbReference type="Proteomes" id="UP000053319">
    <property type="component" value="Unassembled WGS sequence"/>
</dbReference>
<gene>
    <name evidence="7" type="ORF">DICSQDRAFT_169746</name>
</gene>
<evidence type="ECO:0000256" key="2">
    <source>
        <dbReference type="ARBA" id="ARBA00005904"/>
    </source>
</evidence>
<feature type="compositionally biased region" description="Acidic residues" evidence="4">
    <location>
        <begin position="131"/>
        <end position="147"/>
    </location>
</feature>
<name>R7T0I9_DICSQ</name>
<accession>R7T0I9</accession>
<evidence type="ECO:0000256" key="4">
    <source>
        <dbReference type="SAM" id="MobiDB-lite"/>
    </source>
</evidence>
<dbReference type="OMA" id="QKKRTDN"/>
<feature type="domain" description="Ribosomal RNA-processing protein 14/surfeit locus protein 6 C-terminal" evidence="5">
    <location>
        <begin position="193"/>
        <end position="396"/>
    </location>
</feature>
<feature type="compositionally biased region" description="Basic and acidic residues" evidence="4">
    <location>
        <begin position="313"/>
        <end position="344"/>
    </location>
</feature>
<dbReference type="EMBL" id="JH719408">
    <property type="protein sequence ID" value="EJF61728.1"/>
    <property type="molecule type" value="Genomic_DNA"/>
</dbReference>
<evidence type="ECO:0000259" key="6">
    <source>
        <dbReference type="Pfam" id="PF15459"/>
    </source>
</evidence>
<evidence type="ECO:0000313" key="7">
    <source>
        <dbReference type="EMBL" id="EJF61728.1"/>
    </source>
</evidence>
<dbReference type="RefSeq" id="XP_007365429.1">
    <property type="nucleotide sequence ID" value="XM_007365367.1"/>
</dbReference>
<keyword evidence="3" id="KW-0539">Nucleus</keyword>